<accession>A0ABU9XD44</accession>
<keyword evidence="4" id="KW-1185">Reference proteome</keyword>
<sequence length="192" mass="22152">MKQSELIKQLSNEDLRKSVIYSQLLFIVIAAVLSLVLFEDLRTWTFIIQFDISEVVYFGILPGILIVLVDLVLMRFLPSKHYDDGGINKRIFSDISIDKILLLTFLIALSEELLFRGVIQTIFGYIFASVSFAIVHVRYLRKPVLLISILLVSFLIGYMYEVTDNLLVTIFSHFIVDFLLGIFIRYKSWGES</sequence>
<dbReference type="EC" id="3.4.-.-" evidence="3"/>
<dbReference type="RefSeq" id="WP_345823609.1">
    <property type="nucleotide sequence ID" value="NZ_JBDIML010000001.1"/>
</dbReference>
<feature type="transmembrane region" description="Helical" evidence="1">
    <location>
        <begin position="166"/>
        <end position="186"/>
    </location>
</feature>
<keyword evidence="1" id="KW-0812">Transmembrane</keyword>
<protein>
    <submittedName>
        <fullName evidence="3">CPBP family intramembrane glutamic endopeptidase</fullName>
        <ecNumber evidence="3">3.4.-.-</ecNumber>
    </submittedName>
</protein>
<proteinExistence type="predicted"/>
<dbReference type="Pfam" id="PF02517">
    <property type="entry name" value="Rce1-like"/>
    <property type="match status" value="1"/>
</dbReference>
<reference evidence="3 4" key="1">
    <citation type="submission" date="2024-05" db="EMBL/GenBank/DDBJ databases">
        <authorList>
            <person name="Haq I."/>
            <person name="Ullah Z."/>
            <person name="Ahmad R."/>
            <person name="Li M."/>
            <person name="Tong Y."/>
        </authorList>
    </citation>
    <scope>NUCLEOTIDE SEQUENCE [LARGE SCALE GENOMIC DNA]</scope>
    <source>
        <strain evidence="3 4">16A2E</strain>
    </source>
</reference>
<gene>
    <name evidence="3" type="ORF">ABC228_03060</name>
</gene>
<comment type="caution">
    <text evidence="3">The sequence shown here is derived from an EMBL/GenBank/DDBJ whole genome shotgun (WGS) entry which is preliminary data.</text>
</comment>
<dbReference type="InterPro" id="IPR003675">
    <property type="entry name" value="Rce1/LyrA-like_dom"/>
</dbReference>
<organism evidence="3 4">
    <name type="scientific">Ornithinibacillus xuwenensis</name>
    <dbReference type="NCBI Taxonomy" id="3144668"/>
    <lineage>
        <taxon>Bacteria</taxon>
        <taxon>Bacillati</taxon>
        <taxon>Bacillota</taxon>
        <taxon>Bacilli</taxon>
        <taxon>Bacillales</taxon>
        <taxon>Bacillaceae</taxon>
        <taxon>Ornithinibacillus</taxon>
    </lineage>
</organism>
<evidence type="ECO:0000313" key="3">
    <source>
        <dbReference type="EMBL" id="MEN2766153.1"/>
    </source>
</evidence>
<feature type="transmembrane region" description="Helical" evidence="1">
    <location>
        <begin position="144"/>
        <end position="160"/>
    </location>
</feature>
<feature type="domain" description="CAAX prenyl protease 2/Lysostaphin resistance protein A-like" evidence="2">
    <location>
        <begin position="100"/>
        <end position="179"/>
    </location>
</feature>
<feature type="transmembrane region" description="Helical" evidence="1">
    <location>
        <begin position="115"/>
        <end position="137"/>
    </location>
</feature>
<feature type="transmembrane region" description="Helical" evidence="1">
    <location>
        <begin position="20"/>
        <end position="38"/>
    </location>
</feature>
<evidence type="ECO:0000313" key="4">
    <source>
        <dbReference type="Proteomes" id="UP001444625"/>
    </source>
</evidence>
<keyword evidence="3" id="KW-0378">Hydrolase</keyword>
<dbReference type="GO" id="GO:0016787">
    <property type="term" value="F:hydrolase activity"/>
    <property type="evidence" value="ECO:0007669"/>
    <property type="project" value="UniProtKB-KW"/>
</dbReference>
<dbReference type="EMBL" id="JBDIML010000001">
    <property type="protein sequence ID" value="MEN2766153.1"/>
    <property type="molecule type" value="Genomic_DNA"/>
</dbReference>
<dbReference type="Proteomes" id="UP001444625">
    <property type="component" value="Unassembled WGS sequence"/>
</dbReference>
<keyword evidence="1" id="KW-1133">Transmembrane helix</keyword>
<name>A0ABU9XD44_9BACI</name>
<keyword evidence="1" id="KW-0472">Membrane</keyword>
<evidence type="ECO:0000259" key="2">
    <source>
        <dbReference type="Pfam" id="PF02517"/>
    </source>
</evidence>
<feature type="transmembrane region" description="Helical" evidence="1">
    <location>
        <begin position="58"/>
        <end position="78"/>
    </location>
</feature>
<evidence type="ECO:0000256" key="1">
    <source>
        <dbReference type="SAM" id="Phobius"/>
    </source>
</evidence>